<organism evidence="4 5">
    <name type="scientific">Candidatus Thiomargarita nelsonii</name>
    <dbReference type="NCBI Taxonomy" id="1003181"/>
    <lineage>
        <taxon>Bacteria</taxon>
        <taxon>Pseudomonadati</taxon>
        <taxon>Pseudomonadota</taxon>
        <taxon>Gammaproteobacteria</taxon>
        <taxon>Thiotrichales</taxon>
        <taxon>Thiotrichaceae</taxon>
        <taxon>Thiomargarita</taxon>
    </lineage>
</organism>
<name>A0A176RXM5_9GAMM</name>
<evidence type="ECO:0000313" key="4">
    <source>
        <dbReference type="EMBL" id="OAD20515.1"/>
    </source>
</evidence>
<dbReference type="AlphaFoldDB" id="A0A176RXM5"/>
<evidence type="ECO:0000313" key="5">
    <source>
        <dbReference type="Proteomes" id="UP000076962"/>
    </source>
</evidence>
<dbReference type="GO" id="GO:0008146">
    <property type="term" value="F:sulfotransferase activity"/>
    <property type="evidence" value="ECO:0007669"/>
    <property type="project" value="InterPro"/>
</dbReference>
<dbReference type="SUPFAM" id="SSF52540">
    <property type="entry name" value="P-loop containing nucleoside triphosphate hydrolases"/>
    <property type="match status" value="1"/>
</dbReference>
<gene>
    <name evidence="4" type="ORF">THIOM_003779</name>
</gene>
<keyword evidence="5" id="KW-1185">Reference proteome</keyword>
<keyword evidence="1 4" id="KW-0808">Transferase</keyword>
<dbReference type="PANTHER" id="PTHR10605">
    <property type="entry name" value="HEPARAN SULFATE SULFOTRANSFERASE"/>
    <property type="match status" value="1"/>
</dbReference>
<protein>
    <submittedName>
        <fullName evidence="4">Heparan sulfate glucosamine 3-O-sulfotransferase 6</fullName>
    </submittedName>
</protein>
<reference evidence="4 5" key="1">
    <citation type="submission" date="2016-05" db="EMBL/GenBank/DDBJ databases">
        <title>Single-cell genome of chain-forming Candidatus Thiomargarita nelsonii and comparison to other large sulfur-oxidizing bacteria.</title>
        <authorList>
            <person name="Winkel M."/>
            <person name="Salman V."/>
            <person name="Woyke T."/>
            <person name="Schulz-Vogt H."/>
            <person name="Richter M."/>
            <person name="Flood B."/>
            <person name="Bailey J."/>
            <person name="Amann R."/>
            <person name="Mussmann M."/>
        </authorList>
    </citation>
    <scope>NUCLEOTIDE SEQUENCE [LARGE SCALE GENOMIC DNA]</scope>
    <source>
        <strain evidence="4 5">THI036</strain>
    </source>
</reference>
<dbReference type="InterPro" id="IPR037359">
    <property type="entry name" value="NST/OST"/>
</dbReference>
<dbReference type="EMBL" id="LUTY01002314">
    <property type="protein sequence ID" value="OAD20515.1"/>
    <property type="molecule type" value="Genomic_DNA"/>
</dbReference>
<proteinExistence type="predicted"/>
<feature type="domain" description="Sulfotransferase" evidence="3">
    <location>
        <begin position="7"/>
        <end position="111"/>
    </location>
</feature>
<comment type="caution">
    <text evidence="4">The sequence shown here is derived from an EMBL/GenBank/DDBJ whole genome shotgun (WGS) entry which is preliminary data.</text>
</comment>
<dbReference type="InterPro" id="IPR027417">
    <property type="entry name" value="P-loop_NTPase"/>
</dbReference>
<dbReference type="Proteomes" id="UP000076962">
    <property type="component" value="Unassembled WGS sequence"/>
</dbReference>
<keyword evidence="2" id="KW-0325">Glycoprotein</keyword>
<dbReference type="InterPro" id="IPR000863">
    <property type="entry name" value="Sulfotransferase_dom"/>
</dbReference>
<feature type="non-terminal residue" evidence="4">
    <location>
        <position position="1"/>
    </location>
</feature>
<dbReference type="Pfam" id="PF00685">
    <property type="entry name" value="Sulfotransfer_1"/>
    <property type="match status" value="1"/>
</dbReference>
<dbReference type="Gene3D" id="3.40.50.300">
    <property type="entry name" value="P-loop containing nucleotide triphosphate hydrolases"/>
    <property type="match status" value="1"/>
</dbReference>
<dbReference type="PANTHER" id="PTHR10605:SF56">
    <property type="entry name" value="BIFUNCTIONAL HEPARAN SULFATE N-DEACETYLASE_N-SULFOTRANSFERASE"/>
    <property type="match status" value="1"/>
</dbReference>
<evidence type="ECO:0000256" key="2">
    <source>
        <dbReference type="ARBA" id="ARBA00023180"/>
    </source>
</evidence>
<accession>A0A176RXM5</accession>
<feature type="non-terminal residue" evidence="4">
    <location>
        <position position="179"/>
    </location>
</feature>
<evidence type="ECO:0000256" key="1">
    <source>
        <dbReference type="ARBA" id="ARBA00022679"/>
    </source>
</evidence>
<sequence length="179" mass="21796">AKRIHQFNPNMKLIYIVREPYEKFISTWRMKARLNFPVVAKRGINYFFEHDSNNKWSTVKSCCYSYQLEAYKQYFPEDAFLIIFLEELSREPLQQYERVFQFIKLEHSKFDWNNIHIKENGANQHYKTNKYWTYLQQSRMRTLVKNVLPTTLIRLATQLVGPKKIFVPREELSEENKKE</sequence>
<evidence type="ECO:0000259" key="3">
    <source>
        <dbReference type="Pfam" id="PF00685"/>
    </source>
</evidence>